<feature type="domain" description="NAD-glutamate dehydrogenase catalytic" evidence="1">
    <location>
        <begin position="197"/>
        <end position="687"/>
    </location>
</feature>
<dbReference type="SUPFAM" id="SSF51735">
    <property type="entry name" value="NAD(P)-binding Rossmann-fold domains"/>
    <property type="match status" value="1"/>
</dbReference>
<proteinExistence type="predicted"/>
<dbReference type="Gene3D" id="3.40.50.720">
    <property type="entry name" value="NAD(P)-binding Rossmann-like Domain"/>
    <property type="match status" value="1"/>
</dbReference>
<evidence type="ECO:0000259" key="2">
    <source>
        <dbReference type="Pfam" id="PF21074"/>
    </source>
</evidence>
<comment type="caution">
    <text evidence="4">The sequence shown here is derived from an EMBL/GenBank/DDBJ whole genome shotgun (WGS) entry which is preliminary data.</text>
</comment>
<dbReference type="InterPro" id="IPR048381">
    <property type="entry name" value="GDH_C"/>
</dbReference>
<evidence type="ECO:0000313" key="5">
    <source>
        <dbReference type="Proteomes" id="UP000703038"/>
    </source>
</evidence>
<evidence type="ECO:0000259" key="3">
    <source>
        <dbReference type="Pfam" id="PF21077"/>
    </source>
</evidence>
<dbReference type="InterPro" id="IPR046346">
    <property type="entry name" value="Aminoacid_DH-like_N_sf"/>
</dbReference>
<gene>
    <name evidence="4" type="ORF">JOE42_004105</name>
</gene>
<accession>A0ABS2KZK8</accession>
<dbReference type="Pfam" id="PF05088">
    <property type="entry name" value="Bac_GDH_CD"/>
    <property type="match status" value="1"/>
</dbReference>
<dbReference type="Pfam" id="PF21074">
    <property type="entry name" value="GDH_C"/>
    <property type="match status" value="1"/>
</dbReference>
<sequence>MAFIPHTEGAEPFTVELFRSSPPLNDNIRVRIHSGYMPTLSDLLPLFTAFGLEVIDERAQEVHTGESTSYEIDLGVRSTGSGTWGGEDDPERDDNFIDAVGAVWAGECESDALNALVLTAGLTWQQVTWLRAIAAYLRQTQAVFSLPYICDVLALHPESSALAVRIFEERFDPDRYDGLATPTRSRNEDALTGHFVDGLESVASLDEDRILRSVLAVIKATVRTNAFASRDPAGSQVSLKIEPARVPGLPRPTPVAEIWVYSPRVEGIHMRFGRVARGGLRWSDRREDFRTEVLALAKAQVAKNAVIVPTGAKGAYLPKRLPPVARRDEWLREGREAYRHFVAGLLDVTDNRVGTVVVGPSGVVRHDDDDPYLVVAADKGTATFSDDANEVADHYGFWLGDAFASGGSHGYDHKAMGITARGAWVSVEHHLLESGIDPTRDPFTVIGIGDMSGDVFGNGMLLSPHLRLVAAFDHRHIFIDPDPPVATAFAERRRLAASPRSTWADYDRDLLSDGGLIIERTAKSVPLCARVRAALGLPPTAASLTPAELVRAVLSSPADLLWNGGIGTYVKARHETHAQVGDRGNDAVRIDADELRVRAIGEGGNLGLTQAARIDAALAGIHVNTDAVDNSAGVDTSDYEVNIKIALSTDRTDSAAGRRDDLLRDMTDDVAAAVLAHNHDQNVLLAMEVHRSVENLPMHRRLIRHLTDIGHLDRTLDTLPTESELDRRENAGRGLTRPELAVLMAGSKNYLKSALNDTDVASDPAFADTLRGYFPERLGQIVPSAVADHPLGHEIVVNQIANDVVNMVGITAVHRAVDETEARIDLVVKAYIAAIEIFRHREFRRGLAAVESTMPALLTASIRHEGQRLLDRAARWLLHRHPSGFSLDAVVTGARSRVAALWPDEPARLVGEEKDRFDRNVLAFEAMGSTPELARTAAAYLDGYVLLDIMEISDDLGLPDENTAALHHFISEQFRVDYLLTRVSLLPRPNQWDRLARTALREDLYGVLSDLTRSVPSARPGETPSTESMRKIFDEWETSTNHLSVRARRAVAQVCIESRPSLSAISVAVRSLRALSNAGDRRHQR</sequence>
<dbReference type="InterPro" id="IPR049064">
    <property type="entry name" value="NAD_Glu_DH_ACT3"/>
</dbReference>
<evidence type="ECO:0000313" key="4">
    <source>
        <dbReference type="EMBL" id="MBM7417372.1"/>
    </source>
</evidence>
<dbReference type="GO" id="GO:0004352">
    <property type="term" value="F:glutamate dehydrogenase (NAD+) activity"/>
    <property type="evidence" value="ECO:0007669"/>
    <property type="project" value="UniProtKB-EC"/>
</dbReference>
<dbReference type="Pfam" id="PF21078">
    <property type="entry name" value="GDH_HM3"/>
    <property type="match status" value="1"/>
</dbReference>
<feature type="domain" description="NAD-glutamate dehydrogenase ACT3" evidence="3">
    <location>
        <begin position="15"/>
        <end position="81"/>
    </location>
</feature>
<protein>
    <submittedName>
        <fullName evidence="4">Glutamate dehydrogenase</fullName>
        <ecNumber evidence="4">1.4.1.2</ecNumber>
    </submittedName>
</protein>
<organism evidence="4 5">
    <name type="scientific">Rhodococcoides corynebacterioides</name>
    <dbReference type="NCBI Taxonomy" id="53972"/>
    <lineage>
        <taxon>Bacteria</taxon>
        <taxon>Bacillati</taxon>
        <taxon>Actinomycetota</taxon>
        <taxon>Actinomycetes</taxon>
        <taxon>Mycobacteriales</taxon>
        <taxon>Nocardiaceae</taxon>
        <taxon>Rhodococcoides</taxon>
    </lineage>
</organism>
<dbReference type="InterPro" id="IPR007780">
    <property type="entry name" value="NAD_Glu_DH_bac"/>
</dbReference>
<dbReference type="PANTHER" id="PTHR43403:SF1">
    <property type="entry name" value="NAD-SPECIFIC GLUTAMATE DEHYDROGENASE"/>
    <property type="match status" value="1"/>
</dbReference>
<feature type="domain" description="NAD-specific glutamate dehydrogenase C-terminal" evidence="2">
    <location>
        <begin position="732"/>
        <end position="1073"/>
    </location>
</feature>
<dbReference type="InterPro" id="IPR049056">
    <property type="entry name" value="NAD_Glu_DH_HM3"/>
</dbReference>
<keyword evidence="4" id="KW-0560">Oxidoreductase</keyword>
<dbReference type="InterPro" id="IPR036291">
    <property type="entry name" value="NAD(P)-bd_dom_sf"/>
</dbReference>
<dbReference type="PANTHER" id="PTHR43403">
    <property type="entry name" value="NAD-SPECIFIC GLUTAMATE DEHYDROGENASE"/>
    <property type="match status" value="1"/>
</dbReference>
<dbReference type="SUPFAM" id="SSF53223">
    <property type="entry name" value="Aminoacid dehydrogenase-like, N-terminal domain"/>
    <property type="match status" value="1"/>
</dbReference>
<dbReference type="EC" id="1.4.1.2" evidence="4"/>
<name>A0ABS2KZK8_9NOCA</name>
<reference evidence="4 5" key="1">
    <citation type="submission" date="2021-01" db="EMBL/GenBank/DDBJ databases">
        <title>Genomics of switchgrass bacterial isolates.</title>
        <authorList>
            <person name="Shade A."/>
        </authorList>
    </citation>
    <scope>NUCLEOTIDE SEQUENCE [LARGE SCALE GENOMIC DNA]</scope>
    <source>
        <strain evidence="4 5">PvP111</strain>
    </source>
</reference>
<evidence type="ECO:0000259" key="1">
    <source>
        <dbReference type="Pfam" id="PF05088"/>
    </source>
</evidence>
<dbReference type="InterPro" id="IPR028971">
    <property type="entry name" value="NAD-GDH_cat"/>
</dbReference>
<dbReference type="RefSeq" id="WP_204870009.1">
    <property type="nucleotide sequence ID" value="NZ_JAFBBK010000001.1"/>
</dbReference>
<dbReference type="EMBL" id="JAFBBK010000001">
    <property type="protein sequence ID" value="MBM7417372.1"/>
    <property type="molecule type" value="Genomic_DNA"/>
</dbReference>
<dbReference type="Pfam" id="PF21077">
    <property type="entry name" value="GDH_ACT3"/>
    <property type="match status" value="1"/>
</dbReference>
<dbReference type="Proteomes" id="UP000703038">
    <property type="component" value="Unassembled WGS sequence"/>
</dbReference>
<keyword evidence="5" id="KW-1185">Reference proteome</keyword>